<protein>
    <recommendedName>
        <fullName evidence="8">Membrane insertase YidC/Oxa/ALB C-terminal domain-containing protein</fullName>
    </recommendedName>
</protein>
<dbReference type="EMBL" id="JAANQT010002296">
    <property type="protein sequence ID" value="KAG1302729.1"/>
    <property type="molecule type" value="Genomic_DNA"/>
</dbReference>
<feature type="transmembrane region" description="Helical" evidence="7">
    <location>
        <begin position="225"/>
        <end position="244"/>
    </location>
</feature>
<gene>
    <name evidence="9" type="ORF">G6F64_010682</name>
</gene>
<dbReference type="GO" id="GO:0032977">
    <property type="term" value="F:membrane insertase activity"/>
    <property type="evidence" value="ECO:0007669"/>
    <property type="project" value="InterPro"/>
</dbReference>
<dbReference type="PANTHER" id="PTHR12428">
    <property type="entry name" value="OXA1"/>
    <property type="match status" value="1"/>
</dbReference>
<feature type="domain" description="Membrane insertase YidC/Oxa/ALB C-terminal" evidence="8">
    <location>
        <begin position="79"/>
        <end position="292"/>
    </location>
</feature>
<dbReference type="OrthoDB" id="2148490at2759"/>
<dbReference type="CDD" id="cd20069">
    <property type="entry name" value="5TM_Oxa1-like"/>
    <property type="match status" value="1"/>
</dbReference>
<dbReference type="GO" id="GO:0005743">
    <property type="term" value="C:mitochondrial inner membrane"/>
    <property type="evidence" value="ECO:0007669"/>
    <property type="project" value="TreeGrafter"/>
</dbReference>
<dbReference type="InterPro" id="IPR028055">
    <property type="entry name" value="YidC/Oxa/ALB_C"/>
</dbReference>
<evidence type="ECO:0000259" key="8">
    <source>
        <dbReference type="Pfam" id="PF02096"/>
    </source>
</evidence>
<dbReference type="GO" id="GO:0033617">
    <property type="term" value="P:mitochondrial respiratory chain complex IV assembly"/>
    <property type="evidence" value="ECO:0007669"/>
    <property type="project" value="TreeGrafter"/>
</dbReference>
<proteinExistence type="inferred from homology"/>
<dbReference type="Proteomes" id="UP000716291">
    <property type="component" value="Unassembled WGS sequence"/>
</dbReference>
<comment type="similarity">
    <text evidence="2 6">Belongs to the OXA1/ALB3/YidC family.</text>
</comment>
<dbReference type="GO" id="GO:0032979">
    <property type="term" value="P:protein insertion into mitochondrial inner membrane from matrix"/>
    <property type="evidence" value="ECO:0007669"/>
    <property type="project" value="TreeGrafter"/>
</dbReference>
<reference evidence="9" key="1">
    <citation type="journal article" date="2020" name="Microb. Genom.">
        <title>Genetic diversity of clinical and environmental Mucorales isolates obtained from an investigation of mucormycosis cases among solid organ transplant recipients.</title>
        <authorList>
            <person name="Nguyen M.H."/>
            <person name="Kaul D."/>
            <person name="Muto C."/>
            <person name="Cheng S.J."/>
            <person name="Richter R.A."/>
            <person name="Bruno V.M."/>
            <person name="Liu G."/>
            <person name="Beyhan S."/>
            <person name="Sundermann A.J."/>
            <person name="Mounaud S."/>
            <person name="Pasculle A.W."/>
            <person name="Nierman W.C."/>
            <person name="Driscoll E."/>
            <person name="Cumbie R."/>
            <person name="Clancy C.J."/>
            <person name="Dupont C.L."/>
        </authorList>
    </citation>
    <scope>NUCLEOTIDE SEQUENCE</scope>
    <source>
        <strain evidence="9">GL11</strain>
    </source>
</reference>
<evidence type="ECO:0000256" key="3">
    <source>
        <dbReference type="ARBA" id="ARBA00022692"/>
    </source>
</evidence>
<feature type="transmembrane region" description="Helical" evidence="7">
    <location>
        <begin position="256"/>
        <end position="275"/>
    </location>
</feature>
<organism evidence="9 10">
    <name type="scientific">Rhizopus oryzae</name>
    <name type="common">Mucormycosis agent</name>
    <name type="synonym">Rhizopus arrhizus var. delemar</name>
    <dbReference type="NCBI Taxonomy" id="64495"/>
    <lineage>
        <taxon>Eukaryota</taxon>
        <taxon>Fungi</taxon>
        <taxon>Fungi incertae sedis</taxon>
        <taxon>Mucoromycota</taxon>
        <taxon>Mucoromycotina</taxon>
        <taxon>Mucoromycetes</taxon>
        <taxon>Mucorales</taxon>
        <taxon>Mucorineae</taxon>
        <taxon>Rhizopodaceae</taxon>
        <taxon>Rhizopus</taxon>
    </lineage>
</organism>
<accession>A0A9P7BMH7</accession>
<dbReference type="InterPro" id="IPR001708">
    <property type="entry name" value="YidC/ALB3/OXA1/COX18"/>
</dbReference>
<evidence type="ECO:0000313" key="9">
    <source>
        <dbReference type="EMBL" id="KAG1302729.1"/>
    </source>
</evidence>
<feature type="transmembrane region" description="Helical" evidence="7">
    <location>
        <begin position="79"/>
        <end position="101"/>
    </location>
</feature>
<keyword evidence="4 7" id="KW-1133">Transmembrane helix</keyword>
<evidence type="ECO:0000313" key="10">
    <source>
        <dbReference type="Proteomes" id="UP000716291"/>
    </source>
</evidence>
<comment type="caution">
    <text evidence="9">The sequence shown here is derived from an EMBL/GenBank/DDBJ whole genome shotgun (WGS) entry which is preliminary data.</text>
</comment>
<evidence type="ECO:0000256" key="1">
    <source>
        <dbReference type="ARBA" id="ARBA00004141"/>
    </source>
</evidence>
<evidence type="ECO:0000256" key="6">
    <source>
        <dbReference type="RuleBase" id="RU003945"/>
    </source>
</evidence>
<sequence>MLLSKLTSQRLIAHHRQTLFRPGHVAAVIPHKKKSNKAWLSSSLPLSQIDPQSTESTLPSILALNESILTSMHHAGLPWWATIISSTLLLRSTFTLPIAIYQQRSLAKMIALAPMVQSWAETLKVQVGKDSRDRGWSYGTYQAELQKQYRKKVNAIYAQYGCSRYKLLLLPYVQIPLFVSMSLTLRHMTAYPLPWFGQTAQSPVQGLDQGGLEPFLDLTTTDPTLILPVLVGAGNLLNVELNAWYAKGVQTPRQKIMTNLFRGLSIAFIPIAAHAPVAISLYWVTSACMVTPLMVFITLFLQQENALLRKQLAPKPSTTDIPPSPSGRTISPIVSSLSRNPLTPFKRFSSPNNAFFPPPKVTHPKRNNSQPSLAAIARQFSSPAEPADFKLIHIPLRHLSFLIHIGYEPELRSYLSKFNITVLDDFDPSIIRDPTLVNELIDYKYNVLSKRSSIESVSPCSDSGLPSTMLLPTYLSSLAALTSTTWRRMTLSHHTNTAQDLSLTTYRLCG</sequence>
<dbReference type="AlphaFoldDB" id="A0A9P7BMH7"/>
<keyword evidence="5 7" id="KW-0472">Membrane</keyword>
<evidence type="ECO:0000256" key="5">
    <source>
        <dbReference type="ARBA" id="ARBA00023136"/>
    </source>
</evidence>
<feature type="transmembrane region" description="Helical" evidence="7">
    <location>
        <begin position="167"/>
        <end position="185"/>
    </location>
</feature>
<keyword evidence="3 6" id="KW-0812">Transmembrane</keyword>
<keyword evidence="10" id="KW-1185">Reference proteome</keyword>
<name>A0A9P7BMH7_RHIOR</name>
<dbReference type="PANTHER" id="PTHR12428:SF65">
    <property type="entry name" value="CYTOCHROME C OXIDASE ASSEMBLY PROTEIN COX18, MITOCHONDRIAL"/>
    <property type="match status" value="1"/>
</dbReference>
<evidence type="ECO:0000256" key="4">
    <source>
        <dbReference type="ARBA" id="ARBA00022989"/>
    </source>
</evidence>
<evidence type="ECO:0000256" key="7">
    <source>
        <dbReference type="SAM" id="Phobius"/>
    </source>
</evidence>
<evidence type="ECO:0000256" key="2">
    <source>
        <dbReference type="ARBA" id="ARBA00009877"/>
    </source>
</evidence>
<comment type="subcellular location">
    <subcellularLocation>
        <location evidence="1 6">Membrane</location>
        <topology evidence="1 6">Multi-pass membrane protein</topology>
    </subcellularLocation>
</comment>
<feature type="transmembrane region" description="Helical" evidence="7">
    <location>
        <begin position="281"/>
        <end position="301"/>
    </location>
</feature>
<dbReference type="Pfam" id="PF02096">
    <property type="entry name" value="60KD_IMP"/>
    <property type="match status" value="1"/>
</dbReference>